<proteinExistence type="predicted"/>
<reference evidence="1" key="1">
    <citation type="journal article" date="2021" name="Proc. Natl. Acad. Sci. U.S.A.">
        <title>A Catalog of Tens of Thousands of Viruses from Human Metagenomes Reveals Hidden Associations with Chronic Diseases.</title>
        <authorList>
            <person name="Tisza M.J."/>
            <person name="Buck C.B."/>
        </authorList>
    </citation>
    <scope>NUCLEOTIDE SEQUENCE</scope>
    <source>
        <strain evidence="1">CtckI12</strain>
    </source>
</reference>
<sequence length="91" mass="10334">MPKLSAKALVSVLPYALKADFEEQLYRVYMTDSAWSLAVAVTGVKDRPARYIDIIHPPKVDTRTPEQVQADFKDFAARHGLKTKERQEVSE</sequence>
<evidence type="ECO:0000313" key="1">
    <source>
        <dbReference type="EMBL" id="DAD99552.1"/>
    </source>
</evidence>
<protein>
    <submittedName>
        <fullName evidence="1">Uncharacterized protein</fullName>
    </submittedName>
</protein>
<dbReference type="EMBL" id="BK015287">
    <property type="protein sequence ID" value="DAD99552.1"/>
    <property type="molecule type" value="Genomic_DNA"/>
</dbReference>
<name>A0A8S5NZE0_9CAUD</name>
<accession>A0A8S5NZE0</accession>
<organism evidence="1">
    <name type="scientific">Siphoviridae sp. ctckI12</name>
    <dbReference type="NCBI Taxonomy" id="2825574"/>
    <lineage>
        <taxon>Viruses</taxon>
        <taxon>Duplodnaviria</taxon>
        <taxon>Heunggongvirae</taxon>
        <taxon>Uroviricota</taxon>
        <taxon>Caudoviricetes</taxon>
    </lineage>
</organism>